<accession>D1ANE3</accession>
<reference evidence="1 2" key="2">
    <citation type="journal article" date="2010" name="Stand. Genomic Sci.">
        <title>Complete genome sequence of Sebaldella termitidis type strain (NCTC 11300).</title>
        <authorList>
            <person name="Harmon-Smith M."/>
            <person name="Celia L."/>
            <person name="Chertkov O."/>
            <person name="Lapidus A."/>
            <person name="Copeland A."/>
            <person name="Glavina Del Rio T."/>
            <person name="Nolan M."/>
            <person name="Lucas S."/>
            <person name="Tice H."/>
            <person name="Cheng J.F."/>
            <person name="Han C."/>
            <person name="Detter J.C."/>
            <person name="Bruce D."/>
            <person name="Goodwin L."/>
            <person name="Pitluck S."/>
            <person name="Pati A."/>
            <person name="Liolios K."/>
            <person name="Ivanova N."/>
            <person name="Mavromatis K."/>
            <person name="Mikhailova N."/>
            <person name="Chen A."/>
            <person name="Palaniappan K."/>
            <person name="Land M."/>
            <person name="Hauser L."/>
            <person name="Chang Y.J."/>
            <person name="Jeffries C.D."/>
            <person name="Brettin T."/>
            <person name="Goker M."/>
            <person name="Beck B."/>
            <person name="Bristow J."/>
            <person name="Eisen J.A."/>
            <person name="Markowitz V."/>
            <person name="Hugenholtz P."/>
            <person name="Kyrpides N.C."/>
            <person name="Klenk H.P."/>
            <person name="Chen F."/>
        </authorList>
    </citation>
    <scope>NUCLEOTIDE SEQUENCE [LARGE SCALE GENOMIC DNA]</scope>
    <source>
        <strain evidence="2">ATCC 33386 / NCTC 11300</strain>
    </source>
</reference>
<dbReference type="RefSeq" id="WP_012862329.1">
    <property type="nucleotide sequence ID" value="NC_013517.1"/>
</dbReference>
<gene>
    <name evidence="1" type="ordered locus">Sterm_2903</name>
</gene>
<dbReference type="Proteomes" id="UP000000845">
    <property type="component" value="Chromosome"/>
</dbReference>
<evidence type="ECO:0000313" key="2">
    <source>
        <dbReference type="Proteomes" id="UP000000845"/>
    </source>
</evidence>
<proteinExistence type="predicted"/>
<organism evidence="1 2">
    <name type="scientific">Sebaldella termitidis (strain ATCC 33386 / NCTC 11300)</name>
    <dbReference type="NCBI Taxonomy" id="526218"/>
    <lineage>
        <taxon>Bacteria</taxon>
        <taxon>Fusobacteriati</taxon>
        <taxon>Fusobacteriota</taxon>
        <taxon>Fusobacteriia</taxon>
        <taxon>Fusobacteriales</taxon>
        <taxon>Leptotrichiaceae</taxon>
        <taxon>Sebaldella</taxon>
    </lineage>
</organism>
<sequence length="90" mass="11105">MSEYYFFNGVKKIFEIEKWFKRSFHEIVYLEHTAPVTFTIDKVTYTVRYTEEENLIYTIKLYGNDCDIRSYHKTVRKRIEKFLNVLKDME</sequence>
<name>D1ANE3_SEBTE</name>
<dbReference type="EMBL" id="CP001739">
    <property type="protein sequence ID" value="ACZ09747.1"/>
    <property type="molecule type" value="Genomic_DNA"/>
</dbReference>
<reference evidence="2" key="1">
    <citation type="submission" date="2009-09" db="EMBL/GenBank/DDBJ databases">
        <title>The complete chromosome of Sebaldella termitidis ATCC 33386.</title>
        <authorList>
            <consortium name="US DOE Joint Genome Institute (JGI-PGF)"/>
            <person name="Lucas S."/>
            <person name="Copeland A."/>
            <person name="Lapidus A."/>
            <person name="Glavina del Rio T."/>
            <person name="Dalin E."/>
            <person name="Tice H."/>
            <person name="Bruce D."/>
            <person name="Goodwin L."/>
            <person name="Pitluck S."/>
            <person name="Kyrpides N."/>
            <person name="Mavromatis K."/>
            <person name="Ivanova N."/>
            <person name="Mikhailova N."/>
            <person name="Sims D."/>
            <person name="Meincke L."/>
            <person name="Brettin T."/>
            <person name="Detter J.C."/>
            <person name="Han C."/>
            <person name="Larimer F."/>
            <person name="Land M."/>
            <person name="Hauser L."/>
            <person name="Markowitz V."/>
            <person name="Cheng J.F."/>
            <person name="Hugenholtz P."/>
            <person name="Woyke T."/>
            <person name="Wu D."/>
            <person name="Eisen J.A."/>
        </authorList>
    </citation>
    <scope>NUCLEOTIDE SEQUENCE [LARGE SCALE GENOMIC DNA]</scope>
    <source>
        <strain evidence="2">ATCC 33386 / NCTC 11300</strain>
    </source>
</reference>
<keyword evidence="2" id="KW-1185">Reference proteome</keyword>
<evidence type="ECO:0000313" key="1">
    <source>
        <dbReference type="EMBL" id="ACZ09747.1"/>
    </source>
</evidence>
<protein>
    <submittedName>
        <fullName evidence="1">Uncharacterized protein</fullName>
    </submittedName>
</protein>
<dbReference type="KEGG" id="str:Sterm_2903"/>
<dbReference type="AlphaFoldDB" id="D1ANE3"/>
<dbReference type="HOGENOM" id="CLU_2397909_0_0_0"/>